<dbReference type="Gene3D" id="3.90.550.10">
    <property type="entry name" value="Spore Coat Polysaccharide Biosynthesis Protein SpsA, Chain A"/>
    <property type="match status" value="1"/>
</dbReference>
<name>A0A7D4Q6P4_9SPHI</name>
<dbReference type="Pfam" id="PF00535">
    <property type="entry name" value="Glycos_transf_2"/>
    <property type="match status" value="1"/>
</dbReference>
<sequence length="248" mass="28315">MTISIITVVYNNNETILDAIQSVLSQKNVEIEYIVIDGGSTDGTVELIKKNSDQISVFISEPDLGIYDAMNKGIGLAKGDVIGILNSDDVYANSNVLNDVCLSFRNYPETEILYGDLIYVKKDDINKKVRSWKSMPYYKNFFEKGNVPPHPTLFVRSHIYQQAGVFDIKYKLAADYEFMLRIFKKYDFKAKYVDQLMVKMRLGGATNKSISNILNGNKEIVAAWKKNGLKPPLFLMPLRFFKRLAQFF</sequence>
<dbReference type="InterPro" id="IPR050834">
    <property type="entry name" value="Glycosyltransf_2"/>
</dbReference>
<organism evidence="2 3">
    <name type="scientific">Mucilaginibacter mali</name>
    <dbReference type="NCBI Taxonomy" id="2740462"/>
    <lineage>
        <taxon>Bacteria</taxon>
        <taxon>Pseudomonadati</taxon>
        <taxon>Bacteroidota</taxon>
        <taxon>Sphingobacteriia</taxon>
        <taxon>Sphingobacteriales</taxon>
        <taxon>Sphingobacteriaceae</taxon>
        <taxon>Mucilaginibacter</taxon>
    </lineage>
</organism>
<dbReference type="SUPFAM" id="SSF53448">
    <property type="entry name" value="Nucleotide-diphospho-sugar transferases"/>
    <property type="match status" value="1"/>
</dbReference>
<dbReference type="PANTHER" id="PTHR43685">
    <property type="entry name" value="GLYCOSYLTRANSFERASE"/>
    <property type="match status" value="1"/>
</dbReference>
<keyword evidence="3" id="KW-1185">Reference proteome</keyword>
<feature type="domain" description="Glycosyltransferase 2-like" evidence="1">
    <location>
        <begin position="4"/>
        <end position="130"/>
    </location>
</feature>
<reference evidence="2 3" key="1">
    <citation type="submission" date="2020-05" db="EMBL/GenBank/DDBJ databases">
        <title>Mucilaginibacter mali sp. nov.</title>
        <authorList>
            <person name="Kim H.S."/>
            <person name="Lee K.C."/>
            <person name="Suh M.K."/>
            <person name="Kim J.-S."/>
            <person name="Han K.-I."/>
            <person name="Eom M.K."/>
            <person name="Shin Y.K."/>
            <person name="Lee J.-S."/>
        </authorList>
    </citation>
    <scope>NUCLEOTIDE SEQUENCE [LARGE SCALE GENOMIC DNA]</scope>
    <source>
        <strain evidence="2 3">G2-14</strain>
    </source>
</reference>
<dbReference type="CDD" id="cd06433">
    <property type="entry name" value="GT_2_WfgS_like"/>
    <property type="match status" value="1"/>
</dbReference>
<protein>
    <submittedName>
        <fullName evidence="2">Glycosyltransferase</fullName>
    </submittedName>
</protein>
<gene>
    <name evidence="2" type="ORF">HQ865_06450</name>
</gene>
<evidence type="ECO:0000259" key="1">
    <source>
        <dbReference type="Pfam" id="PF00535"/>
    </source>
</evidence>
<dbReference type="EMBL" id="CP054139">
    <property type="protein sequence ID" value="QKJ29411.1"/>
    <property type="molecule type" value="Genomic_DNA"/>
</dbReference>
<evidence type="ECO:0000313" key="3">
    <source>
        <dbReference type="Proteomes" id="UP000505355"/>
    </source>
</evidence>
<proteinExistence type="predicted"/>
<dbReference type="RefSeq" id="WP_173414105.1">
    <property type="nucleotide sequence ID" value="NZ_CP054139.1"/>
</dbReference>
<keyword evidence="2" id="KW-0808">Transferase</keyword>
<dbReference type="InterPro" id="IPR029044">
    <property type="entry name" value="Nucleotide-diphossugar_trans"/>
</dbReference>
<dbReference type="GO" id="GO:0016740">
    <property type="term" value="F:transferase activity"/>
    <property type="evidence" value="ECO:0007669"/>
    <property type="project" value="UniProtKB-KW"/>
</dbReference>
<dbReference type="KEGG" id="mmab:HQ865_06450"/>
<evidence type="ECO:0000313" key="2">
    <source>
        <dbReference type="EMBL" id="QKJ29411.1"/>
    </source>
</evidence>
<dbReference type="InterPro" id="IPR001173">
    <property type="entry name" value="Glyco_trans_2-like"/>
</dbReference>
<dbReference type="AlphaFoldDB" id="A0A7D4Q6P4"/>
<dbReference type="Proteomes" id="UP000505355">
    <property type="component" value="Chromosome"/>
</dbReference>
<dbReference type="PANTHER" id="PTHR43685:SF2">
    <property type="entry name" value="GLYCOSYLTRANSFERASE 2-LIKE DOMAIN-CONTAINING PROTEIN"/>
    <property type="match status" value="1"/>
</dbReference>
<accession>A0A7D4Q6P4</accession>